<reference evidence="1 2" key="1">
    <citation type="submission" date="2023-03" db="EMBL/GenBank/DDBJ databases">
        <title>Genome insight into feeding habits of ladybird beetles.</title>
        <authorList>
            <person name="Li H.-S."/>
            <person name="Huang Y.-H."/>
            <person name="Pang H."/>
        </authorList>
    </citation>
    <scope>NUCLEOTIDE SEQUENCE [LARGE SCALE GENOMIC DNA]</scope>
    <source>
        <strain evidence="1">SYSU_2023b</strain>
        <tissue evidence="1">Whole body</tissue>
    </source>
</reference>
<name>A0AAW1TKB2_9CUCU</name>
<sequence>HTTATPSNLNTLKFCELMKLTTLKKLSLLRCRHTNDIFLAHSIQIQSYFIITELKNTPKVLVSPKIQTHIFLLEELLGHGLDMLILQKTTNLLDLYYDMIANQRFRSKKGPNLMENHSSNKKQ</sequence>
<evidence type="ECO:0000313" key="2">
    <source>
        <dbReference type="Proteomes" id="UP001431783"/>
    </source>
</evidence>
<organism evidence="1 2">
    <name type="scientific">Henosepilachna vigintioctopunctata</name>
    <dbReference type="NCBI Taxonomy" id="420089"/>
    <lineage>
        <taxon>Eukaryota</taxon>
        <taxon>Metazoa</taxon>
        <taxon>Ecdysozoa</taxon>
        <taxon>Arthropoda</taxon>
        <taxon>Hexapoda</taxon>
        <taxon>Insecta</taxon>
        <taxon>Pterygota</taxon>
        <taxon>Neoptera</taxon>
        <taxon>Endopterygota</taxon>
        <taxon>Coleoptera</taxon>
        <taxon>Polyphaga</taxon>
        <taxon>Cucujiformia</taxon>
        <taxon>Coccinelloidea</taxon>
        <taxon>Coccinellidae</taxon>
        <taxon>Epilachninae</taxon>
        <taxon>Epilachnini</taxon>
        <taxon>Henosepilachna</taxon>
    </lineage>
</organism>
<dbReference type="Proteomes" id="UP001431783">
    <property type="component" value="Unassembled WGS sequence"/>
</dbReference>
<proteinExistence type="predicted"/>
<evidence type="ECO:0000313" key="1">
    <source>
        <dbReference type="EMBL" id="KAK9871631.1"/>
    </source>
</evidence>
<keyword evidence="2" id="KW-1185">Reference proteome</keyword>
<gene>
    <name evidence="1" type="ORF">WA026_013011</name>
</gene>
<dbReference type="AlphaFoldDB" id="A0AAW1TKB2"/>
<protein>
    <submittedName>
        <fullName evidence="1">Uncharacterized protein</fullName>
    </submittedName>
</protein>
<dbReference type="EMBL" id="JARQZJ010000006">
    <property type="protein sequence ID" value="KAK9871631.1"/>
    <property type="molecule type" value="Genomic_DNA"/>
</dbReference>
<accession>A0AAW1TKB2</accession>
<comment type="caution">
    <text evidence="1">The sequence shown here is derived from an EMBL/GenBank/DDBJ whole genome shotgun (WGS) entry which is preliminary data.</text>
</comment>
<feature type="non-terminal residue" evidence="1">
    <location>
        <position position="1"/>
    </location>
</feature>